<feature type="non-terminal residue" evidence="2">
    <location>
        <position position="1"/>
    </location>
</feature>
<evidence type="ECO:0000256" key="1">
    <source>
        <dbReference type="SAM" id="MobiDB-lite"/>
    </source>
</evidence>
<evidence type="ECO:0000313" key="2">
    <source>
        <dbReference type="EMBL" id="CAK0909405.1"/>
    </source>
</evidence>
<feature type="region of interest" description="Disordered" evidence="1">
    <location>
        <begin position="45"/>
        <end position="75"/>
    </location>
</feature>
<keyword evidence="3" id="KW-1185">Reference proteome</keyword>
<accession>A0ABN9YF67</accession>
<proteinExistence type="predicted"/>
<comment type="caution">
    <text evidence="2">The sequence shown here is derived from an EMBL/GenBank/DDBJ whole genome shotgun (WGS) entry which is preliminary data.</text>
</comment>
<dbReference type="Proteomes" id="UP001189429">
    <property type="component" value="Unassembled WGS sequence"/>
</dbReference>
<gene>
    <name evidence="2" type="ORF">PCOR1329_LOCUS83836</name>
</gene>
<feature type="compositionally biased region" description="Pro residues" evidence="1">
    <location>
        <begin position="51"/>
        <end position="61"/>
    </location>
</feature>
<organism evidence="2 3">
    <name type="scientific">Prorocentrum cordatum</name>
    <dbReference type="NCBI Taxonomy" id="2364126"/>
    <lineage>
        <taxon>Eukaryota</taxon>
        <taxon>Sar</taxon>
        <taxon>Alveolata</taxon>
        <taxon>Dinophyceae</taxon>
        <taxon>Prorocentrales</taxon>
        <taxon>Prorocentraceae</taxon>
        <taxon>Prorocentrum</taxon>
    </lineage>
</organism>
<protein>
    <submittedName>
        <fullName evidence="2">Uncharacterized protein</fullName>
    </submittedName>
</protein>
<name>A0ABN9YF67_9DINO</name>
<reference evidence="2" key="1">
    <citation type="submission" date="2023-10" db="EMBL/GenBank/DDBJ databases">
        <authorList>
            <person name="Chen Y."/>
            <person name="Shah S."/>
            <person name="Dougan E. K."/>
            <person name="Thang M."/>
            <person name="Chan C."/>
        </authorList>
    </citation>
    <scope>NUCLEOTIDE SEQUENCE [LARGE SCALE GENOMIC DNA]</scope>
</reference>
<evidence type="ECO:0000313" key="3">
    <source>
        <dbReference type="Proteomes" id="UP001189429"/>
    </source>
</evidence>
<feature type="non-terminal residue" evidence="2">
    <location>
        <position position="75"/>
    </location>
</feature>
<sequence>VDAQFNIKPQGLEVCFDPASQQQVLSFQFALTVSLPQLMQQLAEYRRGGAPPAPGLAPPQAPLTGQSGENGMGGE</sequence>
<dbReference type="EMBL" id="CAUYUJ010022188">
    <property type="protein sequence ID" value="CAK0909405.1"/>
    <property type="molecule type" value="Genomic_DNA"/>
</dbReference>